<accession>A0A0G4L9L6</accession>
<evidence type="ECO:0000256" key="4">
    <source>
        <dbReference type="ARBA" id="ARBA00023136"/>
    </source>
</evidence>
<reference evidence="9" key="1">
    <citation type="submission" date="2015-05" db="EMBL/GenBank/DDBJ databases">
        <authorList>
            <person name="Fogelqvist Johan"/>
        </authorList>
    </citation>
    <scope>NUCLEOTIDE SEQUENCE [LARGE SCALE GENOMIC DNA]</scope>
</reference>
<evidence type="ECO:0000313" key="8">
    <source>
        <dbReference type="EMBL" id="CRK18723.1"/>
    </source>
</evidence>
<dbReference type="Pfam" id="PF04116">
    <property type="entry name" value="FA_hydroxylase"/>
    <property type="match status" value="1"/>
</dbReference>
<organism evidence="8 9">
    <name type="scientific">Verticillium longisporum</name>
    <name type="common">Verticillium dahliae var. longisporum</name>
    <dbReference type="NCBI Taxonomy" id="100787"/>
    <lineage>
        <taxon>Eukaryota</taxon>
        <taxon>Fungi</taxon>
        <taxon>Dikarya</taxon>
        <taxon>Ascomycota</taxon>
        <taxon>Pezizomycotina</taxon>
        <taxon>Sordariomycetes</taxon>
        <taxon>Hypocreomycetidae</taxon>
        <taxon>Glomerellales</taxon>
        <taxon>Plectosphaerellaceae</taxon>
        <taxon>Verticillium</taxon>
    </lineage>
</organism>
<dbReference type="GO" id="GO:0016020">
    <property type="term" value="C:membrane"/>
    <property type="evidence" value="ECO:0007669"/>
    <property type="project" value="UniProtKB-SubCell"/>
</dbReference>
<keyword evidence="4 6" id="KW-0472">Membrane</keyword>
<proteinExistence type="predicted"/>
<feature type="region of interest" description="Disordered" evidence="5">
    <location>
        <begin position="264"/>
        <end position="331"/>
    </location>
</feature>
<dbReference type="GO" id="GO:0016491">
    <property type="term" value="F:oxidoreductase activity"/>
    <property type="evidence" value="ECO:0007669"/>
    <property type="project" value="InterPro"/>
</dbReference>
<evidence type="ECO:0000256" key="5">
    <source>
        <dbReference type="SAM" id="MobiDB-lite"/>
    </source>
</evidence>
<feature type="compositionally biased region" description="Pro residues" evidence="5">
    <location>
        <begin position="265"/>
        <end position="286"/>
    </location>
</feature>
<gene>
    <name evidence="8" type="ORF">BN1723_017706</name>
</gene>
<dbReference type="GO" id="GO:0005506">
    <property type="term" value="F:iron ion binding"/>
    <property type="evidence" value="ECO:0007669"/>
    <property type="project" value="InterPro"/>
</dbReference>
<evidence type="ECO:0000256" key="6">
    <source>
        <dbReference type="SAM" id="Phobius"/>
    </source>
</evidence>
<protein>
    <recommendedName>
        <fullName evidence="7">Fatty acid hydroxylase domain-containing protein</fullName>
    </recommendedName>
</protein>
<evidence type="ECO:0000259" key="7">
    <source>
        <dbReference type="Pfam" id="PF04116"/>
    </source>
</evidence>
<dbReference type="PANTHER" id="PTHR11863">
    <property type="entry name" value="STEROL DESATURASE"/>
    <property type="match status" value="1"/>
</dbReference>
<evidence type="ECO:0000256" key="3">
    <source>
        <dbReference type="ARBA" id="ARBA00022989"/>
    </source>
</evidence>
<comment type="subcellular location">
    <subcellularLocation>
        <location evidence="1">Membrane</location>
    </subcellularLocation>
</comment>
<dbReference type="InterPro" id="IPR006694">
    <property type="entry name" value="Fatty_acid_hydroxylase"/>
</dbReference>
<evidence type="ECO:0000256" key="1">
    <source>
        <dbReference type="ARBA" id="ARBA00004370"/>
    </source>
</evidence>
<evidence type="ECO:0000313" key="9">
    <source>
        <dbReference type="Proteomes" id="UP000045706"/>
    </source>
</evidence>
<feature type="transmembrane region" description="Helical" evidence="6">
    <location>
        <begin position="207"/>
        <end position="227"/>
    </location>
</feature>
<feature type="compositionally biased region" description="Basic and acidic residues" evidence="5">
    <location>
        <begin position="309"/>
        <end position="320"/>
    </location>
</feature>
<dbReference type="InterPro" id="IPR050307">
    <property type="entry name" value="Sterol_Desaturase_Related"/>
</dbReference>
<feature type="non-terminal residue" evidence="8">
    <location>
        <position position="331"/>
    </location>
</feature>
<dbReference type="Proteomes" id="UP000045706">
    <property type="component" value="Unassembled WGS sequence"/>
</dbReference>
<name>A0A0G4L9L6_VERLO</name>
<keyword evidence="2 6" id="KW-0812">Transmembrane</keyword>
<feature type="compositionally biased region" description="Polar residues" evidence="5">
    <location>
        <begin position="321"/>
        <end position="331"/>
    </location>
</feature>
<sequence length="331" mass="37562">MDFANSTVVMAGLNQTTDYFGVYDEVSKYNVQLNTAERLWAAWYIWMQNDILATGIMSFVMHEAVYFGRCIPWILLDFIPYFHKYKIQEEKMPTLKEQWQCTYVVLLSHFTVELPQIWLFHPLATYCGMEFGVPFPPAWKMAMQIAVFFVMEDSWHYWMHRALHYGPLYKAIHKVHHYYSAPFGLAAEYASPIEVMILGMGIVGSPIIWVFITGDLHLLTMYVWIILRLFQAIDAHSGYDFPWSLHLRARTNFAPPATSMMASAMPPPAVSPGAPPAGPSIAPPPMQQIQPHPAPDVGGDPMSIDDGSADGRKAKRELSQSKRAAQNRAAQ</sequence>
<evidence type="ECO:0000256" key="2">
    <source>
        <dbReference type="ARBA" id="ARBA00022692"/>
    </source>
</evidence>
<keyword evidence="3 6" id="KW-1133">Transmembrane helix</keyword>
<feature type="domain" description="Fatty acid hydroxylase" evidence="7">
    <location>
        <begin position="146"/>
        <end position="246"/>
    </location>
</feature>
<dbReference type="GO" id="GO:0008610">
    <property type="term" value="P:lipid biosynthetic process"/>
    <property type="evidence" value="ECO:0007669"/>
    <property type="project" value="InterPro"/>
</dbReference>
<dbReference type="AlphaFoldDB" id="A0A0G4L9L6"/>
<dbReference type="EMBL" id="CVQI01009291">
    <property type="protein sequence ID" value="CRK18723.1"/>
    <property type="molecule type" value="Genomic_DNA"/>
</dbReference>